<dbReference type="PATRIC" id="fig|1434120.4.peg.3243"/>
<dbReference type="Proteomes" id="UP000033111">
    <property type="component" value="Chromosome"/>
</dbReference>
<protein>
    <submittedName>
        <fullName evidence="1">Mobile element protein</fullName>
    </submittedName>
</protein>
<dbReference type="KEGG" id="msw:MSSIT_2476"/>
<dbReference type="AlphaFoldDB" id="A0A0E3P630"/>
<evidence type="ECO:0000313" key="1">
    <source>
        <dbReference type="EMBL" id="AKB29195.1"/>
    </source>
</evidence>
<accession>A0A0E3P630</accession>
<dbReference type="PANTHER" id="PTHR34614">
    <property type="match status" value="1"/>
</dbReference>
<keyword evidence="2" id="KW-1185">Reference proteome</keyword>
<sequence>MKLMKEMKEAKLNKKFSVESLIVQLEKNKILLLSEGEQIVMERTKKQKEILDALGICA</sequence>
<dbReference type="HOGENOM" id="CLU_2968516_0_0_2"/>
<organism evidence="1 2">
    <name type="scientific">Methanosarcina siciliae T4/M</name>
    <dbReference type="NCBI Taxonomy" id="1434120"/>
    <lineage>
        <taxon>Archaea</taxon>
        <taxon>Methanobacteriati</taxon>
        <taxon>Methanobacteriota</taxon>
        <taxon>Stenosarchaea group</taxon>
        <taxon>Methanomicrobia</taxon>
        <taxon>Methanosarcinales</taxon>
        <taxon>Methanosarcinaceae</taxon>
        <taxon>Methanosarcina</taxon>
    </lineage>
</organism>
<reference evidence="1 2" key="1">
    <citation type="submission" date="2014-07" db="EMBL/GenBank/DDBJ databases">
        <title>Methanogenic archaea and the global carbon cycle.</title>
        <authorList>
            <person name="Henriksen J.R."/>
            <person name="Luke J."/>
            <person name="Reinhart S."/>
            <person name="Benedict M.N."/>
            <person name="Youngblut N.D."/>
            <person name="Metcalf M.E."/>
            <person name="Whitaker R.J."/>
            <person name="Metcalf W.W."/>
        </authorList>
    </citation>
    <scope>NUCLEOTIDE SEQUENCE [LARGE SCALE GENOMIC DNA]</scope>
    <source>
        <strain evidence="1 2">T4/M</strain>
    </source>
</reference>
<evidence type="ECO:0000313" key="2">
    <source>
        <dbReference type="Proteomes" id="UP000033111"/>
    </source>
</evidence>
<dbReference type="EMBL" id="CP009506">
    <property type="protein sequence ID" value="AKB29195.1"/>
    <property type="molecule type" value="Genomic_DNA"/>
</dbReference>
<dbReference type="PANTHER" id="PTHR34614:SF2">
    <property type="entry name" value="TRANSPOSASE IS4-LIKE DOMAIN-CONTAINING PROTEIN"/>
    <property type="match status" value="1"/>
</dbReference>
<gene>
    <name evidence="1" type="ORF">MSSIT_2476</name>
</gene>
<name>A0A0E3P630_9EURY</name>
<proteinExistence type="predicted"/>